<evidence type="ECO:0000313" key="3">
    <source>
        <dbReference type="Proteomes" id="UP001596379"/>
    </source>
</evidence>
<organism evidence="2 3">
    <name type="scientific">Herminiimonas aquatilis</name>
    <dbReference type="NCBI Taxonomy" id="345342"/>
    <lineage>
        <taxon>Bacteria</taxon>
        <taxon>Pseudomonadati</taxon>
        <taxon>Pseudomonadota</taxon>
        <taxon>Betaproteobacteria</taxon>
        <taxon>Burkholderiales</taxon>
        <taxon>Oxalobacteraceae</taxon>
        <taxon>Herminiimonas</taxon>
    </lineage>
</organism>
<proteinExistence type="predicted"/>
<feature type="domain" description="DUF1854" evidence="1">
    <location>
        <begin position="35"/>
        <end position="164"/>
    </location>
</feature>
<evidence type="ECO:0000313" key="2">
    <source>
        <dbReference type="EMBL" id="MFC7298223.1"/>
    </source>
</evidence>
<gene>
    <name evidence="2" type="ORF">ACFQO0_07225</name>
</gene>
<sequence length="165" mass="18503">MSDNDIQSTQSRQFQLSRNAFGKLIYTADGDDEVHEGVVPVRSFPIAAPDVGIAIVSTDGRELAWIEKLSDLPDATRLLLEEELANREFLPEIKQIKHVSVFASPSTWTVVTNRGDALLVLKGEEDIRRIGESALIIADAHGIQFLIRDLKQLDKHSRKLLDRFL</sequence>
<name>A0ABW2J4C5_9BURK</name>
<evidence type="ECO:0000259" key="1">
    <source>
        <dbReference type="Pfam" id="PF08909"/>
    </source>
</evidence>
<dbReference type="Proteomes" id="UP001596379">
    <property type="component" value="Unassembled WGS sequence"/>
</dbReference>
<dbReference type="InterPro" id="IPR015005">
    <property type="entry name" value="DUF1854"/>
</dbReference>
<accession>A0ABW2J4C5</accession>
<keyword evidence="3" id="KW-1185">Reference proteome</keyword>
<reference evidence="3" key="1">
    <citation type="journal article" date="2019" name="Int. J. Syst. Evol. Microbiol.">
        <title>The Global Catalogue of Microorganisms (GCM) 10K type strain sequencing project: providing services to taxonomists for standard genome sequencing and annotation.</title>
        <authorList>
            <consortium name="The Broad Institute Genomics Platform"/>
            <consortium name="The Broad Institute Genome Sequencing Center for Infectious Disease"/>
            <person name="Wu L."/>
            <person name="Ma J."/>
        </authorList>
    </citation>
    <scope>NUCLEOTIDE SEQUENCE [LARGE SCALE GENOMIC DNA]</scope>
    <source>
        <strain evidence="3">CCUG 36956</strain>
    </source>
</reference>
<dbReference type="EMBL" id="JBHTCC010000001">
    <property type="protein sequence ID" value="MFC7298223.1"/>
    <property type="molecule type" value="Genomic_DNA"/>
</dbReference>
<dbReference type="RefSeq" id="WP_382233341.1">
    <property type="nucleotide sequence ID" value="NZ_JBHTCC010000001.1"/>
</dbReference>
<dbReference type="Pfam" id="PF08909">
    <property type="entry name" value="DUF1854"/>
    <property type="match status" value="1"/>
</dbReference>
<comment type="caution">
    <text evidence="2">The sequence shown here is derived from an EMBL/GenBank/DDBJ whole genome shotgun (WGS) entry which is preliminary data.</text>
</comment>
<protein>
    <submittedName>
        <fullName evidence="2">DUF1854 domain-containing protein</fullName>
    </submittedName>
</protein>